<dbReference type="InterPro" id="IPR013328">
    <property type="entry name" value="6PGD_dom2"/>
</dbReference>
<evidence type="ECO:0000256" key="2">
    <source>
        <dbReference type="ARBA" id="ARBA00022516"/>
    </source>
</evidence>
<accession>A0ABU1GXJ2</accession>
<evidence type="ECO:0000256" key="8">
    <source>
        <dbReference type="RuleBase" id="RU000437"/>
    </source>
</evidence>
<comment type="caution">
    <text evidence="7">Lacks conserved residue(s) required for the propagation of feature annotation.</text>
</comment>
<keyword evidence="3 7" id="KW-0560">Oxidoreductase</keyword>
<feature type="binding site" evidence="7">
    <location>
        <position position="43"/>
    </location>
    <ligand>
        <name>NADPH</name>
        <dbReference type="ChEBI" id="CHEBI:57783"/>
    </ligand>
</feature>
<comment type="catalytic activity">
    <reaction evidence="7 9">
        <text>sn-glycerol 3-phosphate + NADP(+) = dihydroxyacetone phosphate + NADPH + H(+)</text>
        <dbReference type="Rhea" id="RHEA:11096"/>
        <dbReference type="ChEBI" id="CHEBI:15378"/>
        <dbReference type="ChEBI" id="CHEBI:57597"/>
        <dbReference type="ChEBI" id="CHEBI:57642"/>
        <dbReference type="ChEBI" id="CHEBI:57783"/>
        <dbReference type="ChEBI" id="CHEBI:58349"/>
        <dbReference type="EC" id="1.1.1.94"/>
    </reaction>
</comment>
<protein>
    <recommendedName>
        <fullName evidence="7">Glycerol-3-phosphate dehydrogenase [NAD(P)+]</fullName>
        <ecNumber evidence="7">1.1.1.94</ecNumber>
    </recommendedName>
    <alternativeName>
        <fullName evidence="7">NAD(P)(+)-dependent glycerol-3-phosphate dehydrogenase</fullName>
    </alternativeName>
    <alternativeName>
        <fullName evidence="7">NAD(P)H-dependent dihydroxyacetone-phosphate reductase</fullName>
    </alternativeName>
</protein>
<dbReference type="Pfam" id="PF07479">
    <property type="entry name" value="NAD_Gly3P_dh_C"/>
    <property type="match status" value="1"/>
</dbReference>
<dbReference type="PANTHER" id="PTHR11728">
    <property type="entry name" value="GLYCEROL-3-PHOSPHATE DEHYDROGENASE"/>
    <property type="match status" value="1"/>
</dbReference>
<evidence type="ECO:0000313" key="13">
    <source>
        <dbReference type="EMBL" id="MDR5896709.1"/>
    </source>
</evidence>
<dbReference type="RefSeq" id="WP_251590169.1">
    <property type="nucleotide sequence ID" value="NZ_JAMLJI010000001.1"/>
</dbReference>
<feature type="binding site" evidence="7">
    <location>
        <position position="22"/>
    </location>
    <ligand>
        <name>NADPH</name>
        <dbReference type="ChEBI" id="CHEBI:57783"/>
    </ligand>
</feature>
<feature type="binding site" evidence="7">
    <location>
        <position position="200"/>
    </location>
    <ligand>
        <name>sn-glycerol 3-phosphate</name>
        <dbReference type="ChEBI" id="CHEBI:57597"/>
    </ligand>
</feature>
<keyword evidence="4 7" id="KW-0443">Lipid metabolism</keyword>
<feature type="active site" description="Proton acceptor" evidence="7">
    <location>
        <position position="200"/>
    </location>
</feature>
<keyword evidence="14" id="KW-1185">Reference proteome</keyword>
<comment type="catalytic activity">
    <reaction evidence="7">
        <text>sn-glycerol 3-phosphate + NAD(+) = dihydroxyacetone phosphate + NADH + H(+)</text>
        <dbReference type="Rhea" id="RHEA:11092"/>
        <dbReference type="ChEBI" id="CHEBI:15378"/>
        <dbReference type="ChEBI" id="CHEBI:57540"/>
        <dbReference type="ChEBI" id="CHEBI:57597"/>
        <dbReference type="ChEBI" id="CHEBI:57642"/>
        <dbReference type="ChEBI" id="CHEBI:57945"/>
        <dbReference type="EC" id="1.1.1.94"/>
    </reaction>
</comment>
<dbReference type="Gene3D" id="3.40.50.720">
    <property type="entry name" value="NAD(P)-binding Rossmann-like Domain"/>
    <property type="match status" value="1"/>
</dbReference>
<evidence type="ECO:0000256" key="7">
    <source>
        <dbReference type="HAMAP-Rule" id="MF_00394"/>
    </source>
</evidence>
<dbReference type="PIRSF" id="PIRSF000114">
    <property type="entry name" value="Glycerol-3-P_dh"/>
    <property type="match status" value="1"/>
</dbReference>
<feature type="binding site" evidence="7">
    <location>
        <position position="145"/>
    </location>
    <ligand>
        <name>sn-glycerol 3-phosphate</name>
        <dbReference type="ChEBI" id="CHEBI:57597"/>
    </ligand>
</feature>
<dbReference type="EC" id="1.1.1.94" evidence="7"/>
<dbReference type="NCBIfam" id="NF000942">
    <property type="entry name" value="PRK00094.1-4"/>
    <property type="match status" value="1"/>
</dbReference>
<keyword evidence="7" id="KW-0547">Nucleotide-binding</keyword>
<proteinExistence type="inferred from homology"/>
<feature type="binding site" evidence="7">
    <location>
        <position position="117"/>
    </location>
    <ligand>
        <name>NADPH</name>
        <dbReference type="ChEBI" id="CHEBI:57783"/>
    </ligand>
</feature>
<comment type="caution">
    <text evidence="13">The sequence shown here is derived from an EMBL/GenBank/DDBJ whole genome shotgun (WGS) entry which is preliminary data.</text>
</comment>
<dbReference type="PRINTS" id="PR00077">
    <property type="entry name" value="GPDHDRGNASE"/>
</dbReference>
<feature type="binding site" evidence="7">
    <location>
        <position position="23"/>
    </location>
    <ligand>
        <name>NADPH</name>
        <dbReference type="ChEBI" id="CHEBI:57783"/>
    </ligand>
</feature>
<keyword evidence="7 8" id="KW-0520">NAD</keyword>
<evidence type="ECO:0000256" key="4">
    <source>
        <dbReference type="ARBA" id="ARBA00023098"/>
    </source>
</evidence>
<evidence type="ECO:0000259" key="11">
    <source>
        <dbReference type="Pfam" id="PF01210"/>
    </source>
</evidence>
<comment type="similarity">
    <text evidence="1 7 8">Belongs to the NAD-dependent glycerol-3-phosphate dehydrogenase family.</text>
</comment>
<evidence type="ECO:0000313" key="14">
    <source>
        <dbReference type="Proteomes" id="UP001269375"/>
    </source>
</evidence>
<dbReference type="PANTHER" id="PTHR11728:SF1">
    <property type="entry name" value="GLYCEROL-3-PHOSPHATE DEHYDROGENASE [NAD(+)] 2, CHLOROPLASTIC"/>
    <property type="match status" value="1"/>
</dbReference>
<dbReference type="EMBL" id="JARWAO010000006">
    <property type="protein sequence ID" value="MDR5896709.1"/>
    <property type="molecule type" value="Genomic_DNA"/>
</dbReference>
<dbReference type="Proteomes" id="UP001269375">
    <property type="component" value="Unassembled WGS sequence"/>
</dbReference>
<dbReference type="NCBIfam" id="NF000946">
    <property type="entry name" value="PRK00094.2-4"/>
    <property type="match status" value="1"/>
</dbReference>
<keyword evidence="2 7" id="KW-0444">Lipid biosynthesis</keyword>
<dbReference type="SUPFAM" id="SSF48179">
    <property type="entry name" value="6-phosphogluconate dehydrogenase C-terminal domain-like"/>
    <property type="match status" value="1"/>
</dbReference>
<keyword evidence="7" id="KW-0521">NADP</keyword>
<evidence type="ECO:0000256" key="6">
    <source>
        <dbReference type="ARBA" id="ARBA00023264"/>
    </source>
</evidence>
<feature type="binding site" evidence="7">
    <location>
        <position position="117"/>
    </location>
    <ligand>
        <name>sn-glycerol 3-phosphate</name>
        <dbReference type="ChEBI" id="CHEBI:57597"/>
    </ligand>
</feature>
<organism evidence="13 14">
    <name type="scientific">Larsenimonas suaedae</name>
    <dbReference type="NCBI Taxonomy" id="1851019"/>
    <lineage>
        <taxon>Bacteria</taxon>
        <taxon>Pseudomonadati</taxon>
        <taxon>Pseudomonadota</taxon>
        <taxon>Gammaproteobacteria</taxon>
        <taxon>Oceanospirillales</taxon>
        <taxon>Halomonadaceae</taxon>
        <taxon>Larsenimonas</taxon>
    </lineage>
</organism>
<comment type="function">
    <text evidence="7">Catalyzes the reduction of the glycolytic intermediate dihydroxyacetone phosphate (DHAP) to sn-glycerol 3-phosphate (G3P), the key precursor for phospholipid synthesis.</text>
</comment>
<evidence type="ECO:0000256" key="10">
    <source>
        <dbReference type="SAM" id="MobiDB-lite"/>
    </source>
</evidence>
<comment type="subcellular location">
    <subcellularLocation>
        <location evidence="7">Cytoplasm</location>
    </subcellularLocation>
</comment>
<feature type="binding site" evidence="7">
    <location>
        <position position="263"/>
    </location>
    <ligand>
        <name>sn-glycerol 3-phosphate</name>
        <dbReference type="ChEBI" id="CHEBI:57597"/>
    </ligand>
</feature>
<keyword evidence="5 7" id="KW-0594">Phospholipid biosynthesis</keyword>
<dbReference type="Gene3D" id="1.10.1040.10">
    <property type="entry name" value="N-(1-d-carboxylethyl)-l-norvaline Dehydrogenase, domain 2"/>
    <property type="match status" value="1"/>
</dbReference>
<keyword evidence="6 7" id="KW-1208">Phospholipid metabolism</keyword>
<sequence>MTDTYDSVTRTPERIAVLGGGSFGTSLASIAATKGARVRQWMRDDALAREITEQHHNSRYLPGIELNPTIKANTDMAWVLEDAELVLIAIPSASFRAVVRMARPWLNEHQVLLSTTKGIEESTFSLMSDIVREETDSTHVGVLSGPNLASELAAGHLTATVVASDDPFTRASAQACLSCDYFRVYASNDRYGVELGGALKNIYAIGVGMAAALGMGANTKSMIMTRALAEMSRFAVSLGASPLTFLGLAGVGDLIVTCSSELSRNYRIGYAVGEGRTLDDAIETLGQVAEGVNTVRLVHQRASQEGIYMPLADGLYRVLFEGVSPQDMGLTLMRSDHSSDVEFTLSRQDAQRDHHSLYETNQDPRT</sequence>
<dbReference type="InterPro" id="IPR008927">
    <property type="entry name" value="6-PGluconate_DH-like_C_sf"/>
</dbReference>
<feature type="region of interest" description="Disordered" evidence="10">
    <location>
        <begin position="342"/>
        <end position="366"/>
    </location>
</feature>
<feature type="binding site" evidence="7">
    <location>
        <position position="288"/>
    </location>
    <ligand>
        <name>NADPH</name>
        <dbReference type="ChEBI" id="CHEBI:57783"/>
    </ligand>
</feature>
<feature type="binding site" evidence="7">
    <location>
        <position position="149"/>
    </location>
    <ligand>
        <name>NADPH</name>
        <dbReference type="ChEBI" id="CHEBI:57783"/>
    </ligand>
</feature>
<feature type="compositionally biased region" description="Basic and acidic residues" evidence="10">
    <location>
        <begin position="349"/>
        <end position="366"/>
    </location>
</feature>
<evidence type="ECO:0000256" key="9">
    <source>
        <dbReference type="RuleBase" id="RU000439"/>
    </source>
</evidence>
<dbReference type="InterPro" id="IPR006109">
    <property type="entry name" value="G3P_DH_NAD-dep_C"/>
</dbReference>
<evidence type="ECO:0000256" key="5">
    <source>
        <dbReference type="ARBA" id="ARBA00023209"/>
    </source>
</evidence>
<dbReference type="InterPro" id="IPR036291">
    <property type="entry name" value="NAD(P)-bd_dom_sf"/>
</dbReference>
<reference evidence="13 14" key="1">
    <citation type="submission" date="2023-04" db="EMBL/GenBank/DDBJ databases">
        <title>A long-awaited taxogenomic arrangement of the family Halomonadaceae.</title>
        <authorList>
            <person name="De La Haba R."/>
            <person name="Chuvochina M."/>
            <person name="Wittouck S."/>
            <person name="Arahal D.R."/>
            <person name="Sanchez-Porro C."/>
            <person name="Hugenholtz P."/>
            <person name="Ventosa A."/>
        </authorList>
    </citation>
    <scope>NUCLEOTIDE SEQUENCE [LARGE SCALE GENOMIC DNA]</scope>
    <source>
        <strain evidence="13 14">DSM 22428</strain>
    </source>
</reference>
<dbReference type="InterPro" id="IPR006168">
    <property type="entry name" value="G3P_DH_NAD-dep"/>
</dbReference>
<name>A0ABU1GXJ2_9GAMM</name>
<comment type="pathway">
    <text evidence="7">Membrane lipid metabolism; glycerophospholipid metabolism.</text>
</comment>
<feature type="binding site" evidence="7">
    <location>
        <position position="290"/>
    </location>
    <ligand>
        <name>NADPH</name>
        <dbReference type="ChEBI" id="CHEBI:57783"/>
    </ligand>
</feature>
<gene>
    <name evidence="7" type="primary">gpsA</name>
    <name evidence="13" type="ORF">QC825_11550</name>
</gene>
<dbReference type="SUPFAM" id="SSF51735">
    <property type="entry name" value="NAD(P)-binding Rossmann-fold domains"/>
    <property type="match status" value="1"/>
</dbReference>
<feature type="domain" description="Glycerol-3-phosphate dehydrogenase NAD-dependent N-terminal" evidence="11">
    <location>
        <begin position="15"/>
        <end position="166"/>
    </location>
</feature>
<evidence type="ECO:0000259" key="12">
    <source>
        <dbReference type="Pfam" id="PF07479"/>
    </source>
</evidence>
<feature type="binding site" evidence="7">
    <location>
        <position position="253"/>
    </location>
    <ligand>
        <name>sn-glycerol 3-phosphate</name>
        <dbReference type="ChEBI" id="CHEBI:57597"/>
    </ligand>
</feature>
<feature type="binding site" evidence="7">
    <location>
        <position position="264"/>
    </location>
    <ligand>
        <name>sn-glycerol 3-phosphate</name>
        <dbReference type="ChEBI" id="CHEBI:57597"/>
    </ligand>
</feature>
<dbReference type="InterPro" id="IPR011128">
    <property type="entry name" value="G3P_DH_NAD-dep_N"/>
</dbReference>
<evidence type="ECO:0000256" key="3">
    <source>
        <dbReference type="ARBA" id="ARBA00023002"/>
    </source>
</evidence>
<dbReference type="NCBIfam" id="NF000940">
    <property type="entry name" value="PRK00094.1-2"/>
    <property type="match status" value="1"/>
</dbReference>
<feature type="binding site" evidence="7">
    <location>
        <position position="60"/>
    </location>
    <ligand>
        <name>NADPH</name>
        <dbReference type="ChEBI" id="CHEBI:57783"/>
    </ligand>
</feature>
<dbReference type="Pfam" id="PF01210">
    <property type="entry name" value="NAD_Gly3P_dh_N"/>
    <property type="match status" value="1"/>
</dbReference>
<dbReference type="HAMAP" id="MF_00394">
    <property type="entry name" value="NAD_Glyc3P_dehydrog"/>
    <property type="match status" value="1"/>
</dbReference>
<dbReference type="GO" id="GO:0047952">
    <property type="term" value="F:glycerol-3-phosphate dehydrogenase [NAD(P)+] activity"/>
    <property type="evidence" value="ECO:0007669"/>
    <property type="project" value="UniProtKB-EC"/>
</dbReference>
<feature type="binding site" evidence="7">
    <location>
        <position position="265"/>
    </location>
    <ligand>
        <name>sn-glycerol 3-phosphate</name>
        <dbReference type="ChEBI" id="CHEBI:57597"/>
    </ligand>
</feature>
<feature type="binding site" evidence="7">
    <location>
        <position position="264"/>
    </location>
    <ligand>
        <name>NADPH</name>
        <dbReference type="ChEBI" id="CHEBI:57783"/>
    </ligand>
</feature>
<dbReference type="PROSITE" id="PS00957">
    <property type="entry name" value="NAD_G3PDH"/>
    <property type="match status" value="1"/>
</dbReference>
<feature type="domain" description="Glycerol-3-phosphate dehydrogenase NAD-dependent C-terminal" evidence="12">
    <location>
        <begin position="189"/>
        <end position="328"/>
    </location>
</feature>
<keyword evidence="7" id="KW-0963">Cytoplasm</keyword>
<evidence type="ECO:0000256" key="1">
    <source>
        <dbReference type="ARBA" id="ARBA00011009"/>
    </source>
</evidence>